<proteinExistence type="predicted"/>
<sequence>MAMSSQFSLSVELTKIIPFGPLARLAGKGLVELLREVQGSGSDLVTEEDLTLIFGRNRIDAHFERTFRTAVRHSVIHQVHDIAELVLEAGAGPTVRRSLREPVFFSTIVQLSLLTWSHEITSLARSLAQALERRAREQDTYKVPPRYDALKGTLRACREQTSGFMWELVLAAVANQIADILEVDNWYEARSMPMAILQALLDGLTAVQHLPENAFLRISTYTGIPTIVVWAHHVLGLPVVVQSRKGVVRFGEGREAVYIDAGQTVDGRAIVASASLLNETKDLLFSVGESSEDVHLDPATRHAITGYGTRKIELDFRHPGELVGALVHVVTTSCLCIVNEEYSQNAKDPDIGYRGKTIYPSNDKIITVSVHLVFVLSMMEGIEKCGALALDLFFVPMEHWLPVRLPDACEAFQTMRKLLKGRDIAESTKDEDHAAAVISAWGWSICMGSLTVDDPSRLAPGLAVFQGVPMREGERRRLIVDGIPRSVLNEEKKEGLQKYEVVAGPGDGITLSSWTTRQEKTRYYIAVSDTAFEVAKVYVCRSLLRHKTSSASTSELRVGFRKMQELYWKTVHIPACEHGARLGQSAALPSGTWAFHGFAAPSYTVPETQEELDRRLQNRLSPVPADWVHCQEGSVHVALVAGDNSARWTMLALDPVGPKVVSEGYEVLYLRHPDCCLGCALAAAGNNRRGRHLGLVL</sequence>
<reference evidence="1" key="1">
    <citation type="submission" date="2021-03" db="EMBL/GenBank/DDBJ databases">
        <authorList>
            <person name="Tagirdzhanova G."/>
        </authorList>
    </citation>
    <scope>NUCLEOTIDE SEQUENCE</scope>
</reference>
<dbReference type="OrthoDB" id="4753470at2759"/>
<protein>
    <submittedName>
        <fullName evidence="1">Uncharacterized protein</fullName>
    </submittedName>
</protein>
<evidence type="ECO:0000313" key="2">
    <source>
        <dbReference type="Proteomes" id="UP000664521"/>
    </source>
</evidence>
<keyword evidence="2" id="KW-1185">Reference proteome</keyword>
<gene>
    <name evidence="1" type="ORF">HETSPECPRED_003374</name>
</gene>
<accession>A0A8H3I5J3</accession>
<dbReference type="EMBL" id="CAJPDS010000002">
    <property type="protein sequence ID" value="CAF9904130.1"/>
    <property type="molecule type" value="Genomic_DNA"/>
</dbReference>
<dbReference type="AlphaFoldDB" id="A0A8H3I5J3"/>
<evidence type="ECO:0000313" key="1">
    <source>
        <dbReference type="EMBL" id="CAF9904130.1"/>
    </source>
</evidence>
<dbReference type="Proteomes" id="UP000664521">
    <property type="component" value="Unassembled WGS sequence"/>
</dbReference>
<comment type="caution">
    <text evidence="1">The sequence shown here is derived from an EMBL/GenBank/DDBJ whole genome shotgun (WGS) entry which is preliminary data.</text>
</comment>
<name>A0A8H3I5J3_9LECA</name>
<organism evidence="1 2">
    <name type="scientific">Heterodermia speciosa</name>
    <dbReference type="NCBI Taxonomy" id="116794"/>
    <lineage>
        <taxon>Eukaryota</taxon>
        <taxon>Fungi</taxon>
        <taxon>Dikarya</taxon>
        <taxon>Ascomycota</taxon>
        <taxon>Pezizomycotina</taxon>
        <taxon>Lecanoromycetes</taxon>
        <taxon>OSLEUM clade</taxon>
        <taxon>Lecanoromycetidae</taxon>
        <taxon>Caliciales</taxon>
        <taxon>Physciaceae</taxon>
        <taxon>Heterodermia</taxon>
    </lineage>
</organism>